<reference evidence="3" key="1">
    <citation type="submission" date="2021-08" db="EMBL/GenBank/DDBJ databases">
        <title>WGS assembly of Ceratopteris richardii.</title>
        <authorList>
            <person name="Marchant D.B."/>
            <person name="Chen G."/>
            <person name="Jenkins J."/>
            <person name="Shu S."/>
            <person name="Leebens-Mack J."/>
            <person name="Grimwood J."/>
            <person name="Schmutz J."/>
            <person name="Soltis P."/>
            <person name="Soltis D."/>
            <person name="Chen Z.-H."/>
        </authorList>
    </citation>
    <scope>NUCLEOTIDE SEQUENCE</scope>
    <source>
        <strain evidence="3">Whitten #5841</strain>
        <tissue evidence="3">Leaf</tissue>
    </source>
</reference>
<dbReference type="Pfam" id="PF02458">
    <property type="entry name" value="Transferase"/>
    <property type="match status" value="1"/>
</dbReference>
<sequence>MGAEAPLPTEFNVKLQEPEVVTPEVAIESQSYFLTNLDQNIASIVQTVYLFDAKSEKAGEDPAQTIKEALRKALVHYYPLAGRLAISPEGKLHVDYSGQGVIFVAAESDAALSAVGDVSKEDSGRLGKLVYQVPGARHLLEMPLVTAQVTKFACGGFVLGLAMNHCLFDGIGAMEFVNSWGEIARGLPLSTPPVIDRSFLKARNPPKIECAHNEFVQIDDDTEDQTSPEGIGAVGKDIIFKTYPFSSDALEKLKKLAMEGGELQRCSSFQALVAYVWRARCQALMASPEQKFKLLFAVDIRSRVEPPLPKGYMGNAMVFAHLLETAEELKKLSFPALVKKVQDAIADVTDKFVKSVIDYIEATRARPTLAGTLLVSSWSRLAFYVTDFGWGEPTQSGSVTLPEKEVAFFRSQGKDQKSIDVVLGLPARAMEIFDQLVQPVL</sequence>
<keyword evidence="4" id="KW-1185">Reference proteome</keyword>
<dbReference type="GO" id="GO:0016747">
    <property type="term" value="F:acyltransferase activity, transferring groups other than amino-acyl groups"/>
    <property type="evidence" value="ECO:0007669"/>
    <property type="project" value="TreeGrafter"/>
</dbReference>
<comment type="caution">
    <text evidence="3">The sequence shown here is derived from an EMBL/GenBank/DDBJ whole genome shotgun (WGS) entry which is preliminary data.</text>
</comment>
<proteinExistence type="inferred from homology"/>
<dbReference type="PANTHER" id="PTHR31642">
    <property type="entry name" value="TRICHOTHECENE 3-O-ACETYLTRANSFERASE"/>
    <property type="match status" value="1"/>
</dbReference>
<keyword evidence="2" id="KW-0808">Transferase</keyword>
<dbReference type="InterPro" id="IPR050317">
    <property type="entry name" value="Plant_Fungal_Acyltransferase"/>
</dbReference>
<accession>A0A8T2V0D2</accession>
<protein>
    <recommendedName>
        <fullName evidence="5">Omega-hydroxypalmitate O-feruloyl transferase</fullName>
    </recommendedName>
</protein>
<evidence type="ECO:0000256" key="1">
    <source>
        <dbReference type="ARBA" id="ARBA00009861"/>
    </source>
</evidence>
<name>A0A8T2V0D2_CERRI</name>
<dbReference type="InterPro" id="IPR023213">
    <property type="entry name" value="CAT-like_dom_sf"/>
</dbReference>
<evidence type="ECO:0008006" key="5">
    <source>
        <dbReference type="Google" id="ProtNLM"/>
    </source>
</evidence>
<dbReference type="PANTHER" id="PTHR31642:SF310">
    <property type="entry name" value="FATTY ALCOHOL:CAFFEOYL-COA ACYLTRANSFERASE"/>
    <property type="match status" value="1"/>
</dbReference>
<gene>
    <name evidence="3" type="ORF">KP509_05G085100</name>
</gene>
<dbReference type="Proteomes" id="UP000825935">
    <property type="component" value="Chromosome 5"/>
</dbReference>
<dbReference type="OMA" id="DANCTME"/>
<organism evidence="3 4">
    <name type="scientific">Ceratopteris richardii</name>
    <name type="common">Triangle waterfern</name>
    <dbReference type="NCBI Taxonomy" id="49495"/>
    <lineage>
        <taxon>Eukaryota</taxon>
        <taxon>Viridiplantae</taxon>
        <taxon>Streptophyta</taxon>
        <taxon>Embryophyta</taxon>
        <taxon>Tracheophyta</taxon>
        <taxon>Polypodiopsida</taxon>
        <taxon>Polypodiidae</taxon>
        <taxon>Polypodiales</taxon>
        <taxon>Pteridineae</taxon>
        <taxon>Pteridaceae</taxon>
        <taxon>Parkerioideae</taxon>
        <taxon>Ceratopteris</taxon>
    </lineage>
</organism>
<evidence type="ECO:0000256" key="2">
    <source>
        <dbReference type="ARBA" id="ARBA00022679"/>
    </source>
</evidence>
<dbReference type="OrthoDB" id="671439at2759"/>
<dbReference type="EMBL" id="CM035410">
    <property type="protein sequence ID" value="KAH7437709.1"/>
    <property type="molecule type" value="Genomic_DNA"/>
</dbReference>
<evidence type="ECO:0000313" key="3">
    <source>
        <dbReference type="EMBL" id="KAH7437709.1"/>
    </source>
</evidence>
<dbReference type="Gene3D" id="3.30.559.10">
    <property type="entry name" value="Chloramphenicol acetyltransferase-like domain"/>
    <property type="match status" value="2"/>
</dbReference>
<dbReference type="AlphaFoldDB" id="A0A8T2V0D2"/>
<evidence type="ECO:0000313" key="4">
    <source>
        <dbReference type="Proteomes" id="UP000825935"/>
    </source>
</evidence>
<comment type="similarity">
    <text evidence="1">Belongs to the plant acyltransferase family.</text>
</comment>